<dbReference type="AlphaFoldDB" id="A0A8B6BP46"/>
<dbReference type="OrthoDB" id="8033604at2759"/>
<accession>A0A8B6BP46</accession>
<keyword evidence="2" id="KW-1185">Reference proteome</keyword>
<proteinExistence type="predicted"/>
<dbReference type="PANTHER" id="PTHR47331">
    <property type="entry name" value="PHD-TYPE DOMAIN-CONTAINING PROTEIN"/>
    <property type="match status" value="1"/>
</dbReference>
<evidence type="ECO:0000313" key="2">
    <source>
        <dbReference type="Proteomes" id="UP000596742"/>
    </source>
</evidence>
<dbReference type="Proteomes" id="UP000596742">
    <property type="component" value="Unassembled WGS sequence"/>
</dbReference>
<organism evidence="1 2">
    <name type="scientific">Mytilus galloprovincialis</name>
    <name type="common">Mediterranean mussel</name>
    <dbReference type="NCBI Taxonomy" id="29158"/>
    <lineage>
        <taxon>Eukaryota</taxon>
        <taxon>Metazoa</taxon>
        <taxon>Spiralia</taxon>
        <taxon>Lophotrochozoa</taxon>
        <taxon>Mollusca</taxon>
        <taxon>Bivalvia</taxon>
        <taxon>Autobranchia</taxon>
        <taxon>Pteriomorphia</taxon>
        <taxon>Mytilida</taxon>
        <taxon>Mytiloidea</taxon>
        <taxon>Mytilidae</taxon>
        <taxon>Mytilinae</taxon>
        <taxon>Mytilus</taxon>
    </lineage>
</organism>
<comment type="caution">
    <text evidence="1">The sequence shown here is derived from an EMBL/GenBank/DDBJ whole genome shotgun (WGS) entry which is preliminary data.</text>
</comment>
<name>A0A8B6BP46_MYTGA</name>
<reference evidence="1" key="1">
    <citation type="submission" date="2018-11" db="EMBL/GenBank/DDBJ databases">
        <authorList>
            <person name="Alioto T."/>
            <person name="Alioto T."/>
        </authorList>
    </citation>
    <scope>NUCLEOTIDE SEQUENCE</scope>
</reference>
<dbReference type="EMBL" id="UYJE01000483">
    <property type="protein sequence ID" value="VDH93668.1"/>
    <property type="molecule type" value="Genomic_DNA"/>
</dbReference>
<sequence>MTKDSYPRAAETVLKSTYMDDSMDSVINDEQGIELYNQLSQLWAKAGMYARKWLSNSKAVLQCIPEEDRASQVDLDEGYLPSVKTLGVYMAGRQ</sequence>
<gene>
    <name evidence="1" type="ORF">MGAL_10B055107</name>
</gene>
<evidence type="ECO:0000313" key="1">
    <source>
        <dbReference type="EMBL" id="VDH93668.1"/>
    </source>
</evidence>
<protein>
    <submittedName>
        <fullName evidence="1">Uncharacterized protein</fullName>
    </submittedName>
</protein>